<name>X1SPW3_9ZZZZ</name>
<sequence length="92" mass="10566">QSLPPGNYKLIYVDRNIEEILDSMEEMMRAKDEERDDTKKAFIKLNNKTKADIKVREDMQVLLGGRGGIFFHLRKLLTLKGGNLSSWSSLIP</sequence>
<dbReference type="EMBL" id="BARV01044173">
    <property type="protein sequence ID" value="GAI69869.1"/>
    <property type="molecule type" value="Genomic_DNA"/>
</dbReference>
<protein>
    <submittedName>
        <fullName evidence="1">Uncharacterized protein</fullName>
    </submittedName>
</protein>
<proteinExistence type="predicted"/>
<comment type="caution">
    <text evidence="1">The sequence shown here is derived from an EMBL/GenBank/DDBJ whole genome shotgun (WGS) entry which is preliminary data.</text>
</comment>
<feature type="non-terminal residue" evidence="1">
    <location>
        <position position="92"/>
    </location>
</feature>
<organism evidence="1">
    <name type="scientific">marine sediment metagenome</name>
    <dbReference type="NCBI Taxonomy" id="412755"/>
    <lineage>
        <taxon>unclassified sequences</taxon>
        <taxon>metagenomes</taxon>
        <taxon>ecological metagenomes</taxon>
    </lineage>
</organism>
<dbReference type="AlphaFoldDB" id="X1SPW3"/>
<feature type="non-terminal residue" evidence="1">
    <location>
        <position position="1"/>
    </location>
</feature>
<accession>X1SPW3</accession>
<reference evidence="1" key="1">
    <citation type="journal article" date="2014" name="Front. Microbiol.">
        <title>High frequency of phylogenetically diverse reductive dehalogenase-homologous genes in deep subseafloor sedimentary metagenomes.</title>
        <authorList>
            <person name="Kawai M."/>
            <person name="Futagami T."/>
            <person name="Toyoda A."/>
            <person name="Takaki Y."/>
            <person name="Nishi S."/>
            <person name="Hori S."/>
            <person name="Arai W."/>
            <person name="Tsubouchi T."/>
            <person name="Morono Y."/>
            <person name="Uchiyama I."/>
            <person name="Ito T."/>
            <person name="Fujiyama A."/>
            <person name="Inagaki F."/>
            <person name="Takami H."/>
        </authorList>
    </citation>
    <scope>NUCLEOTIDE SEQUENCE</scope>
    <source>
        <strain evidence="1">Expedition CK06-06</strain>
    </source>
</reference>
<evidence type="ECO:0000313" key="1">
    <source>
        <dbReference type="EMBL" id="GAI69869.1"/>
    </source>
</evidence>
<gene>
    <name evidence="1" type="ORF">S06H3_65536</name>
</gene>